<dbReference type="InterPro" id="IPR000259">
    <property type="entry name" value="Adhesion_dom_fimbrial"/>
</dbReference>
<keyword evidence="1 2" id="KW-0732">Signal</keyword>
<organism evidence="4 5">
    <name type="scientific">Pseudomonas fakonensis</name>
    <dbReference type="NCBI Taxonomy" id="2842355"/>
    <lineage>
        <taxon>Bacteria</taxon>
        <taxon>Pseudomonadati</taxon>
        <taxon>Pseudomonadota</taxon>
        <taxon>Gammaproteobacteria</taxon>
        <taxon>Pseudomonadales</taxon>
        <taxon>Pseudomonadaceae</taxon>
        <taxon>Pseudomonas</taxon>
    </lineage>
</organism>
<dbReference type="Pfam" id="PF00419">
    <property type="entry name" value="Fimbrial"/>
    <property type="match status" value="1"/>
</dbReference>
<gene>
    <name evidence="4" type="ORF">KSS94_07655</name>
</gene>
<dbReference type="InterPro" id="IPR050263">
    <property type="entry name" value="Bact_Fimbrial_Adh_Pro"/>
</dbReference>
<feature type="signal peptide" evidence="2">
    <location>
        <begin position="1"/>
        <end position="21"/>
    </location>
</feature>
<dbReference type="RefSeq" id="WP_217842412.1">
    <property type="nucleotide sequence ID" value="NZ_CP077076.1"/>
</dbReference>
<keyword evidence="5" id="KW-1185">Reference proteome</keyword>
<dbReference type="EMBL" id="CP077076">
    <property type="protein sequence ID" value="QXH52991.1"/>
    <property type="molecule type" value="Genomic_DNA"/>
</dbReference>
<feature type="chain" id="PRO_5047427877" evidence="2">
    <location>
        <begin position="22"/>
        <end position="180"/>
    </location>
</feature>
<sequence length="180" mass="18549">MKKTLIALGLTLGATTGIAYANQGTINFHGQVTAGTCSIEIIDPVTGLPLSRVFMGNVPASKFTAIGIEFGSRAFSMRVTPGTNCDTTGKTGVVTFTGAYGAAGAGSDLHALEPGSTTGLALAIKDRNNNLIANGDDSIDYDLDETDPTDMLFSAHYRSIAAPVAPGPANTDVAYVFTLK</sequence>
<proteinExistence type="predicted"/>
<name>A0ABX8NB60_9PSED</name>
<evidence type="ECO:0000256" key="1">
    <source>
        <dbReference type="ARBA" id="ARBA00022729"/>
    </source>
</evidence>
<evidence type="ECO:0000256" key="2">
    <source>
        <dbReference type="SAM" id="SignalP"/>
    </source>
</evidence>
<dbReference type="PANTHER" id="PTHR33420">
    <property type="entry name" value="FIMBRIAL SUBUNIT ELFA-RELATED"/>
    <property type="match status" value="1"/>
</dbReference>
<evidence type="ECO:0000259" key="3">
    <source>
        <dbReference type="Pfam" id="PF00419"/>
    </source>
</evidence>
<dbReference type="PANTHER" id="PTHR33420:SF3">
    <property type="entry name" value="FIMBRIAL SUBUNIT ELFA"/>
    <property type="match status" value="1"/>
</dbReference>
<accession>A0ABX8NB60</accession>
<reference evidence="4" key="1">
    <citation type="journal article" date="2021" name="Microorganisms">
        <title>The Ever-Expanding Pseudomonas Genus: Description of 43 New Species and Partition of the Pseudomonas putida Group.</title>
        <authorList>
            <person name="Girard L."/>
            <person name="Lood C."/>
            <person name="Hofte M."/>
            <person name="Vandamme P."/>
            <person name="Rokni-Zadeh H."/>
            <person name="van Noort V."/>
            <person name="Lavigne R."/>
            <person name="De Mot R."/>
        </authorList>
    </citation>
    <scope>NUCLEOTIDE SEQUENCE</scope>
    <source>
        <strain evidence="4">COW40</strain>
    </source>
</reference>
<dbReference type="Proteomes" id="UP001046350">
    <property type="component" value="Chromosome"/>
</dbReference>
<feature type="domain" description="Fimbrial-type adhesion" evidence="3">
    <location>
        <begin position="26"/>
        <end position="177"/>
    </location>
</feature>
<protein>
    <submittedName>
        <fullName evidence="4">Type 1 fimbrial protein</fullName>
    </submittedName>
</protein>
<evidence type="ECO:0000313" key="4">
    <source>
        <dbReference type="EMBL" id="QXH52991.1"/>
    </source>
</evidence>
<evidence type="ECO:0000313" key="5">
    <source>
        <dbReference type="Proteomes" id="UP001046350"/>
    </source>
</evidence>